<accession>A0A1I0F0J1</accession>
<keyword evidence="3" id="KW-1185">Reference proteome</keyword>
<protein>
    <recommendedName>
        <fullName evidence="4">TraB family protein</fullName>
    </recommendedName>
</protein>
<evidence type="ECO:0000256" key="1">
    <source>
        <dbReference type="SAM" id="Coils"/>
    </source>
</evidence>
<dbReference type="STRING" id="1123402.SAMN02583745_02591"/>
<name>A0A1I0F0J1_9GAMM</name>
<evidence type="ECO:0000313" key="2">
    <source>
        <dbReference type="EMBL" id="SET51495.1"/>
    </source>
</evidence>
<evidence type="ECO:0000313" key="3">
    <source>
        <dbReference type="Proteomes" id="UP000242642"/>
    </source>
</evidence>
<organism evidence="2 3">
    <name type="scientific">Thorsellia anophelis DSM 18579</name>
    <dbReference type="NCBI Taxonomy" id="1123402"/>
    <lineage>
        <taxon>Bacteria</taxon>
        <taxon>Pseudomonadati</taxon>
        <taxon>Pseudomonadota</taxon>
        <taxon>Gammaproteobacteria</taxon>
        <taxon>Enterobacterales</taxon>
        <taxon>Thorselliaceae</taxon>
        <taxon>Thorsellia</taxon>
    </lineage>
</organism>
<dbReference type="InterPro" id="IPR047111">
    <property type="entry name" value="YbaP-like"/>
</dbReference>
<feature type="coiled-coil region" evidence="1">
    <location>
        <begin position="160"/>
        <end position="208"/>
    </location>
</feature>
<dbReference type="Pfam" id="PF01963">
    <property type="entry name" value="TraB_PrgY_gumN"/>
    <property type="match status" value="1"/>
</dbReference>
<dbReference type="CDD" id="cd14789">
    <property type="entry name" value="Tiki"/>
    <property type="match status" value="1"/>
</dbReference>
<dbReference type="Proteomes" id="UP000242642">
    <property type="component" value="Unassembled WGS sequence"/>
</dbReference>
<dbReference type="OrthoDB" id="357294at2"/>
<reference evidence="3" key="1">
    <citation type="submission" date="2016-10" db="EMBL/GenBank/DDBJ databases">
        <authorList>
            <person name="Varghese N."/>
            <person name="Submissions S."/>
        </authorList>
    </citation>
    <scope>NUCLEOTIDE SEQUENCE [LARGE SCALE GENOMIC DNA]</scope>
    <source>
        <strain evidence="3">DSM 18579</strain>
    </source>
</reference>
<dbReference type="PANTHER" id="PTHR40590:SF1">
    <property type="entry name" value="CYTOPLASMIC PROTEIN"/>
    <property type="match status" value="1"/>
</dbReference>
<dbReference type="PANTHER" id="PTHR40590">
    <property type="entry name" value="CYTOPLASMIC PROTEIN-RELATED"/>
    <property type="match status" value="1"/>
</dbReference>
<dbReference type="EMBL" id="FOHV01000034">
    <property type="protein sequence ID" value="SET51495.1"/>
    <property type="molecule type" value="Genomic_DNA"/>
</dbReference>
<proteinExistence type="predicted"/>
<dbReference type="InterPro" id="IPR002816">
    <property type="entry name" value="TraB/PrgY/GumN_fam"/>
</dbReference>
<dbReference type="AlphaFoldDB" id="A0A1I0F0J1"/>
<keyword evidence="1" id="KW-0175">Coiled coil</keyword>
<gene>
    <name evidence="2" type="ORF">SAMN02583745_02591</name>
</gene>
<sequence>MIKWIRHKKHRLLLGHRRNCFWRDRASCAPYPSDNIKISNSHIFHLVGGIHLGTEALSPLPEYLTKRIKTANAIIIEADITDQIVDFPAPSETKYQHFYDYLDENFNNQLMGKLTELGLEQIHFRNYIPWHLALILQSTQASKLGLCPKFSIDAQVIELARKFSKEIIELEGQLEQLELLKQLPLGGIELLKETLTEWQNNADTLRLILNAWLTGEQIDHVMVDIPEFTQKYLLEQRNQNWAKKLIALPEGNYVVAVGALHLIGPSNLTLAIKTAPAL</sequence>
<evidence type="ECO:0008006" key="4">
    <source>
        <dbReference type="Google" id="ProtNLM"/>
    </source>
</evidence>
<dbReference type="RefSeq" id="WP_093321925.1">
    <property type="nucleotide sequence ID" value="NZ_FOHV01000034.1"/>
</dbReference>